<evidence type="ECO:0000313" key="1">
    <source>
        <dbReference type="EMBL" id="MBR7794641.1"/>
    </source>
</evidence>
<reference evidence="1" key="1">
    <citation type="submission" date="2021-04" db="EMBL/GenBank/DDBJ databases">
        <title>Isolation and polyphasic classification of algal microorganism.</title>
        <authorList>
            <person name="Wang S."/>
        </authorList>
    </citation>
    <scope>NUCLEOTIDE SEQUENCE</scope>
    <source>
        <strain evidence="1">720a</strain>
    </source>
</reference>
<comment type="caution">
    <text evidence="1">The sequence shown here is derived from an EMBL/GenBank/DDBJ whole genome shotgun (WGS) entry which is preliminary data.</text>
</comment>
<dbReference type="AlphaFoldDB" id="A0A941I9T1"/>
<evidence type="ECO:0000313" key="2">
    <source>
        <dbReference type="Proteomes" id="UP000675284"/>
    </source>
</evidence>
<name>A0A941I9T1_9BACI</name>
<dbReference type="Proteomes" id="UP000675284">
    <property type="component" value="Unassembled WGS sequence"/>
</dbReference>
<keyword evidence="2" id="KW-1185">Reference proteome</keyword>
<sequence length="156" mass="17968">MRILSLAVILLLLFLIGCDVSKSNSNFYLSLMGESENWRLKNYEIELTDQTFRAGNGTLDMKGQEKYVTDTFYIEVHAVINEKDNIIQASVKNGKVDISEERTGSTKGDSLVNHEGKPISLEEINNIYVVLEWWDDRKKKKVKEVIELYRSSSEWT</sequence>
<gene>
    <name evidence="1" type="ORF">KCX74_01130</name>
</gene>
<organism evidence="1 2">
    <name type="scientific">Virgibacillus salarius</name>
    <dbReference type="NCBI Taxonomy" id="447199"/>
    <lineage>
        <taxon>Bacteria</taxon>
        <taxon>Bacillati</taxon>
        <taxon>Bacillota</taxon>
        <taxon>Bacilli</taxon>
        <taxon>Bacillales</taxon>
        <taxon>Bacillaceae</taxon>
        <taxon>Virgibacillus</taxon>
    </lineage>
</organism>
<evidence type="ECO:0008006" key="3">
    <source>
        <dbReference type="Google" id="ProtNLM"/>
    </source>
</evidence>
<dbReference type="RefSeq" id="WP_121604812.1">
    <property type="nucleotide sequence ID" value="NZ_BAAACY010000074.1"/>
</dbReference>
<accession>A0A941I9T1</accession>
<dbReference type="PROSITE" id="PS51257">
    <property type="entry name" value="PROKAR_LIPOPROTEIN"/>
    <property type="match status" value="1"/>
</dbReference>
<dbReference type="EMBL" id="JAGSOT010000002">
    <property type="protein sequence ID" value="MBR7794641.1"/>
    <property type="molecule type" value="Genomic_DNA"/>
</dbReference>
<proteinExistence type="predicted"/>
<protein>
    <recommendedName>
        <fullName evidence="3">Lipoprotein</fullName>
    </recommendedName>
</protein>